<keyword evidence="2" id="KW-0732">Signal</keyword>
<accession>B4MIW2</accession>
<evidence type="ECO:0000313" key="4">
    <source>
        <dbReference type="Proteomes" id="UP000007798"/>
    </source>
</evidence>
<dbReference type="Proteomes" id="UP000007798">
    <property type="component" value="Unassembled WGS sequence"/>
</dbReference>
<proteinExistence type="predicted"/>
<dbReference type="AlphaFoldDB" id="B4MIW2"/>
<dbReference type="HOGENOM" id="CLU_065939_0_0_1"/>
<dbReference type="InParanoid" id="B4MIW2"/>
<dbReference type="OrthoDB" id="7883374at2759"/>
<feature type="signal peptide" evidence="2">
    <location>
        <begin position="1"/>
        <end position="18"/>
    </location>
</feature>
<gene>
    <name evidence="3" type="primary">Dwil\GK10648</name>
    <name evidence="3" type="ORF">Dwil_GK10648</name>
</gene>
<feature type="region of interest" description="Disordered" evidence="1">
    <location>
        <begin position="327"/>
        <end position="346"/>
    </location>
</feature>
<dbReference type="KEGG" id="dwi:6637933"/>
<dbReference type="OMA" id="QKTYDGR"/>
<evidence type="ECO:0000256" key="2">
    <source>
        <dbReference type="SAM" id="SignalP"/>
    </source>
</evidence>
<protein>
    <recommendedName>
        <fullName evidence="5">Immune-induced peptides</fullName>
    </recommendedName>
</protein>
<reference evidence="3 4" key="1">
    <citation type="journal article" date="2007" name="Nature">
        <title>Evolution of genes and genomes on the Drosophila phylogeny.</title>
        <authorList>
            <consortium name="Drosophila 12 Genomes Consortium"/>
            <person name="Clark A.G."/>
            <person name="Eisen M.B."/>
            <person name="Smith D.R."/>
            <person name="Bergman C.M."/>
            <person name="Oliver B."/>
            <person name="Markow T.A."/>
            <person name="Kaufman T.C."/>
            <person name="Kellis M."/>
            <person name="Gelbart W."/>
            <person name="Iyer V.N."/>
            <person name="Pollard D.A."/>
            <person name="Sackton T.B."/>
            <person name="Larracuente A.M."/>
            <person name="Singh N.D."/>
            <person name="Abad J.P."/>
            <person name="Abt D.N."/>
            <person name="Adryan B."/>
            <person name="Aguade M."/>
            <person name="Akashi H."/>
            <person name="Anderson W.W."/>
            <person name="Aquadro C.F."/>
            <person name="Ardell D.H."/>
            <person name="Arguello R."/>
            <person name="Artieri C.G."/>
            <person name="Barbash D.A."/>
            <person name="Barker D."/>
            <person name="Barsanti P."/>
            <person name="Batterham P."/>
            <person name="Batzoglou S."/>
            <person name="Begun D."/>
            <person name="Bhutkar A."/>
            <person name="Blanco E."/>
            <person name="Bosak S.A."/>
            <person name="Bradley R.K."/>
            <person name="Brand A.D."/>
            <person name="Brent M.R."/>
            <person name="Brooks A.N."/>
            <person name="Brown R.H."/>
            <person name="Butlin R.K."/>
            <person name="Caggese C."/>
            <person name="Calvi B.R."/>
            <person name="Bernardo de Carvalho A."/>
            <person name="Caspi A."/>
            <person name="Castrezana S."/>
            <person name="Celniker S.E."/>
            <person name="Chang J.L."/>
            <person name="Chapple C."/>
            <person name="Chatterji S."/>
            <person name="Chinwalla A."/>
            <person name="Civetta A."/>
            <person name="Clifton S.W."/>
            <person name="Comeron J.M."/>
            <person name="Costello J.C."/>
            <person name="Coyne J.A."/>
            <person name="Daub J."/>
            <person name="David R.G."/>
            <person name="Delcher A.L."/>
            <person name="Delehaunty K."/>
            <person name="Do C.B."/>
            <person name="Ebling H."/>
            <person name="Edwards K."/>
            <person name="Eickbush T."/>
            <person name="Evans J.D."/>
            <person name="Filipski A."/>
            <person name="Findeiss S."/>
            <person name="Freyhult E."/>
            <person name="Fulton L."/>
            <person name="Fulton R."/>
            <person name="Garcia A.C."/>
            <person name="Gardiner A."/>
            <person name="Garfield D.A."/>
            <person name="Garvin B.E."/>
            <person name="Gibson G."/>
            <person name="Gilbert D."/>
            <person name="Gnerre S."/>
            <person name="Godfrey J."/>
            <person name="Good R."/>
            <person name="Gotea V."/>
            <person name="Gravely B."/>
            <person name="Greenberg A.J."/>
            <person name="Griffiths-Jones S."/>
            <person name="Gross S."/>
            <person name="Guigo R."/>
            <person name="Gustafson E.A."/>
            <person name="Haerty W."/>
            <person name="Hahn M.W."/>
            <person name="Halligan D.L."/>
            <person name="Halpern A.L."/>
            <person name="Halter G.M."/>
            <person name="Han M.V."/>
            <person name="Heger A."/>
            <person name="Hillier L."/>
            <person name="Hinrichs A.S."/>
            <person name="Holmes I."/>
            <person name="Hoskins R.A."/>
            <person name="Hubisz M.J."/>
            <person name="Hultmark D."/>
            <person name="Huntley M.A."/>
            <person name="Jaffe D.B."/>
            <person name="Jagadeeshan S."/>
            <person name="Jeck W.R."/>
            <person name="Johnson J."/>
            <person name="Jones C.D."/>
            <person name="Jordan W.C."/>
            <person name="Karpen G.H."/>
            <person name="Kataoka E."/>
            <person name="Keightley P.D."/>
            <person name="Kheradpour P."/>
            <person name="Kirkness E.F."/>
            <person name="Koerich L.B."/>
            <person name="Kristiansen K."/>
            <person name="Kudrna D."/>
            <person name="Kulathinal R.J."/>
            <person name="Kumar S."/>
            <person name="Kwok R."/>
            <person name="Lander E."/>
            <person name="Langley C.H."/>
            <person name="Lapoint R."/>
            <person name="Lazzaro B.P."/>
            <person name="Lee S.J."/>
            <person name="Levesque L."/>
            <person name="Li R."/>
            <person name="Lin C.F."/>
            <person name="Lin M.F."/>
            <person name="Lindblad-Toh K."/>
            <person name="Llopart A."/>
            <person name="Long M."/>
            <person name="Low L."/>
            <person name="Lozovsky E."/>
            <person name="Lu J."/>
            <person name="Luo M."/>
            <person name="Machado C.A."/>
            <person name="Makalowski W."/>
            <person name="Marzo M."/>
            <person name="Matsuda M."/>
            <person name="Matzkin L."/>
            <person name="McAllister B."/>
            <person name="McBride C.S."/>
            <person name="McKernan B."/>
            <person name="McKernan K."/>
            <person name="Mendez-Lago M."/>
            <person name="Minx P."/>
            <person name="Mollenhauer M.U."/>
            <person name="Montooth K."/>
            <person name="Mount S.M."/>
            <person name="Mu X."/>
            <person name="Myers E."/>
            <person name="Negre B."/>
            <person name="Newfeld S."/>
            <person name="Nielsen R."/>
            <person name="Noor M.A."/>
            <person name="O'Grady P."/>
            <person name="Pachter L."/>
            <person name="Papaceit M."/>
            <person name="Parisi M.J."/>
            <person name="Parisi M."/>
            <person name="Parts L."/>
            <person name="Pedersen J.S."/>
            <person name="Pesole G."/>
            <person name="Phillippy A.M."/>
            <person name="Ponting C.P."/>
            <person name="Pop M."/>
            <person name="Porcelli D."/>
            <person name="Powell J.R."/>
            <person name="Prohaska S."/>
            <person name="Pruitt K."/>
            <person name="Puig M."/>
            <person name="Quesneville H."/>
            <person name="Ram K.R."/>
            <person name="Rand D."/>
            <person name="Rasmussen M.D."/>
            <person name="Reed L.K."/>
            <person name="Reenan R."/>
            <person name="Reily A."/>
            <person name="Remington K.A."/>
            <person name="Rieger T.T."/>
            <person name="Ritchie M.G."/>
            <person name="Robin C."/>
            <person name="Rogers Y.H."/>
            <person name="Rohde C."/>
            <person name="Rozas J."/>
            <person name="Rubenfield M.J."/>
            <person name="Ruiz A."/>
            <person name="Russo S."/>
            <person name="Salzberg S.L."/>
            <person name="Sanchez-Gracia A."/>
            <person name="Saranga D.J."/>
            <person name="Sato H."/>
            <person name="Schaeffer S.W."/>
            <person name="Schatz M.C."/>
            <person name="Schlenke T."/>
            <person name="Schwartz R."/>
            <person name="Segarra C."/>
            <person name="Singh R.S."/>
            <person name="Sirot L."/>
            <person name="Sirota M."/>
            <person name="Sisneros N.B."/>
            <person name="Smith C.D."/>
            <person name="Smith T.F."/>
            <person name="Spieth J."/>
            <person name="Stage D.E."/>
            <person name="Stark A."/>
            <person name="Stephan W."/>
            <person name="Strausberg R.L."/>
            <person name="Strempel S."/>
            <person name="Sturgill D."/>
            <person name="Sutton G."/>
            <person name="Sutton G.G."/>
            <person name="Tao W."/>
            <person name="Teichmann S."/>
            <person name="Tobari Y.N."/>
            <person name="Tomimura Y."/>
            <person name="Tsolas J.M."/>
            <person name="Valente V.L."/>
            <person name="Venter E."/>
            <person name="Venter J.C."/>
            <person name="Vicario S."/>
            <person name="Vieira F.G."/>
            <person name="Vilella A.J."/>
            <person name="Villasante A."/>
            <person name="Walenz B."/>
            <person name="Wang J."/>
            <person name="Wasserman M."/>
            <person name="Watts T."/>
            <person name="Wilson D."/>
            <person name="Wilson R.K."/>
            <person name="Wing R.A."/>
            <person name="Wolfner M.F."/>
            <person name="Wong A."/>
            <person name="Wong G.K."/>
            <person name="Wu C.I."/>
            <person name="Wu G."/>
            <person name="Yamamoto D."/>
            <person name="Yang H.P."/>
            <person name="Yang S.P."/>
            <person name="Yorke J.A."/>
            <person name="Yoshida K."/>
            <person name="Zdobnov E."/>
            <person name="Zhang P."/>
            <person name="Zhang Y."/>
            <person name="Zimin A.V."/>
            <person name="Baldwin J."/>
            <person name="Abdouelleil A."/>
            <person name="Abdulkadir J."/>
            <person name="Abebe A."/>
            <person name="Abera B."/>
            <person name="Abreu J."/>
            <person name="Acer S.C."/>
            <person name="Aftuck L."/>
            <person name="Alexander A."/>
            <person name="An P."/>
            <person name="Anderson E."/>
            <person name="Anderson S."/>
            <person name="Arachi H."/>
            <person name="Azer M."/>
            <person name="Bachantsang P."/>
            <person name="Barry A."/>
            <person name="Bayul T."/>
            <person name="Berlin A."/>
            <person name="Bessette D."/>
            <person name="Bloom T."/>
            <person name="Blye J."/>
            <person name="Boguslavskiy L."/>
            <person name="Bonnet C."/>
            <person name="Boukhgalter B."/>
            <person name="Bourzgui I."/>
            <person name="Brown A."/>
            <person name="Cahill P."/>
            <person name="Channer S."/>
            <person name="Cheshatsang Y."/>
            <person name="Chuda L."/>
            <person name="Citroen M."/>
            <person name="Collymore A."/>
            <person name="Cooke P."/>
            <person name="Costello M."/>
            <person name="D'Aco K."/>
            <person name="Daza R."/>
            <person name="De Haan G."/>
            <person name="DeGray S."/>
            <person name="DeMaso C."/>
            <person name="Dhargay N."/>
            <person name="Dooley K."/>
            <person name="Dooley E."/>
            <person name="Doricent M."/>
            <person name="Dorje P."/>
            <person name="Dorjee K."/>
            <person name="Dupes A."/>
            <person name="Elong R."/>
            <person name="Falk J."/>
            <person name="Farina A."/>
            <person name="Faro S."/>
            <person name="Ferguson D."/>
            <person name="Fisher S."/>
            <person name="Foley C.D."/>
            <person name="Franke A."/>
            <person name="Friedrich D."/>
            <person name="Gadbois L."/>
            <person name="Gearin G."/>
            <person name="Gearin C.R."/>
            <person name="Giannoukos G."/>
            <person name="Goode T."/>
            <person name="Graham J."/>
            <person name="Grandbois E."/>
            <person name="Grewal S."/>
            <person name="Gyaltsen K."/>
            <person name="Hafez N."/>
            <person name="Hagos B."/>
            <person name="Hall J."/>
            <person name="Henson C."/>
            <person name="Hollinger A."/>
            <person name="Honan T."/>
            <person name="Huard M.D."/>
            <person name="Hughes L."/>
            <person name="Hurhula B."/>
            <person name="Husby M.E."/>
            <person name="Kamat A."/>
            <person name="Kanga B."/>
            <person name="Kashin S."/>
            <person name="Khazanovich D."/>
            <person name="Kisner P."/>
            <person name="Lance K."/>
            <person name="Lara M."/>
            <person name="Lee W."/>
            <person name="Lennon N."/>
            <person name="Letendre F."/>
            <person name="LeVine R."/>
            <person name="Lipovsky A."/>
            <person name="Liu X."/>
            <person name="Liu J."/>
            <person name="Liu S."/>
            <person name="Lokyitsang T."/>
            <person name="Lokyitsang Y."/>
            <person name="Lubonja R."/>
            <person name="Lui A."/>
            <person name="MacDonald P."/>
            <person name="Magnisalis V."/>
            <person name="Maru K."/>
            <person name="Matthews C."/>
            <person name="McCusker W."/>
            <person name="McDonough S."/>
            <person name="Mehta T."/>
            <person name="Meldrim J."/>
            <person name="Meneus L."/>
            <person name="Mihai O."/>
            <person name="Mihalev A."/>
            <person name="Mihova T."/>
            <person name="Mittelman R."/>
            <person name="Mlenga V."/>
            <person name="Montmayeur A."/>
            <person name="Mulrain L."/>
            <person name="Navidi A."/>
            <person name="Naylor J."/>
            <person name="Negash T."/>
            <person name="Nguyen T."/>
            <person name="Nguyen N."/>
            <person name="Nicol R."/>
            <person name="Norbu C."/>
            <person name="Norbu N."/>
            <person name="Novod N."/>
            <person name="O'Neill B."/>
            <person name="Osman S."/>
            <person name="Markiewicz E."/>
            <person name="Oyono O.L."/>
            <person name="Patti C."/>
            <person name="Phunkhang P."/>
            <person name="Pierre F."/>
            <person name="Priest M."/>
            <person name="Raghuraman S."/>
            <person name="Rege F."/>
            <person name="Reyes R."/>
            <person name="Rise C."/>
            <person name="Rogov P."/>
            <person name="Ross K."/>
            <person name="Ryan E."/>
            <person name="Settipalli S."/>
            <person name="Shea T."/>
            <person name="Sherpa N."/>
            <person name="Shi L."/>
            <person name="Shih D."/>
            <person name="Sparrow T."/>
            <person name="Spaulding J."/>
            <person name="Stalker J."/>
            <person name="Stange-Thomann N."/>
            <person name="Stavropoulos S."/>
            <person name="Stone C."/>
            <person name="Strader C."/>
            <person name="Tesfaye S."/>
            <person name="Thomson T."/>
            <person name="Thoulutsang Y."/>
            <person name="Thoulutsang D."/>
            <person name="Topham K."/>
            <person name="Topping I."/>
            <person name="Tsamla T."/>
            <person name="Vassiliev H."/>
            <person name="Vo A."/>
            <person name="Wangchuk T."/>
            <person name="Wangdi T."/>
            <person name="Weiand M."/>
            <person name="Wilkinson J."/>
            <person name="Wilson A."/>
            <person name="Yadav S."/>
            <person name="Young G."/>
            <person name="Yu Q."/>
            <person name="Zembek L."/>
            <person name="Zhong D."/>
            <person name="Zimmer A."/>
            <person name="Zwirko Z."/>
            <person name="Jaffe D.B."/>
            <person name="Alvarez P."/>
            <person name="Brockman W."/>
            <person name="Butler J."/>
            <person name="Chin C."/>
            <person name="Gnerre S."/>
            <person name="Grabherr M."/>
            <person name="Kleber M."/>
            <person name="Mauceli E."/>
            <person name="MacCallum I."/>
        </authorList>
    </citation>
    <scope>NUCLEOTIDE SEQUENCE [LARGE SCALE GENOMIC DNA]</scope>
    <source>
        <strain evidence="4">Tucson 14030-0811.24</strain>
    </source>
</reference>
<keyword evidence="4" id="KW-1185">Reference proteome</keyword>
<dbReference type="EMBL" id="CH963719">
    <property type="protein sequence ID" value="EDW72051.1"/>
    <property type="molecule type" value="Genomic_DNA"/>
</dbReference>
<name>B4MIW2_DROWI</name>
<evidence type="ECO:0008006" key="5">
    <source>
        <dbReference type="Google" id="ProtNLM"/>
    </source>
</evidence>
<organism evidence="3 4">
    <name type="scientific">Drosophila willistoni</name>
    <name type="common">Fruit fly</name>
    <dbReference type="NCBI Taxonomy" id="7260"/>
    <lineage>
        <taxon>Eukaryota</taxon>
        <taxon>Metazoa</taxon>
        <taxon>Ecdysozoa</taxon>
        <taxon>Arthropoda</taxon>
        <taxon>Hexapoda</taxon>
        <taxon>Insecta</taxon>
        <taxon>Pterygota</taxon>
        <taxon>Neoptera</taxon>
        <taxon>Endopterygota</taxon>
        <taxon>Diptera</taxon>
        <taxon>Brachycera</taxon>
        <taxon>Muscomorpha</taxon>
        <taxon>Ephydroidea</taxon>
        <taxon>Drosophilidae</taxon>
        <taxon>Drosophila</taxon>
        <taxon>Sophophora</taxon>
    </lineage>
</organism>
<dbReference type="PhylomeDB" id="B4MIW2"/>
<sequence length="346" mass="38209">MRSLGLILLLVVVALANGQPQHTYDGRNGPHVFGSPGQQVYIRGQNEGPYQVDGVGGTFQNTPQRGEHVFTDEHGNTFVHRKNGGGVPATHSISGPAVTATHGPGLDNRNTYRTVSAGGASATRHSRDTFQVSRPDRTVVFNTGRRRRSPDFVVSRPDRVVVASGGNYEVTRNSRDTFHVERPGRTVDFDTNGAYSAQRQRRSPDFVVSRPDRVVVASGGNYHVSRSKRDVFQVSRPDRGVVFDTDRRRRSPQFISGPDGRYVNQQADTLTAVRPDGRYVQLSRSRRDISDARVQGENFVARDDQAGVWNDNFSVWRRPDGRTVTLDSNGNAITSGRGRAPQHYSG</sequence>
<evidence type="ECO:0000256" key="1">
    <source>
        <dbReference type="SAM" id="MobiDB-lite"/>
    </source>
</evidence>
<feature type="chain" id="PRO_5002817914" description="Immune-induced peptides" evidence="2">
    <location>
        <begin position="19"/>
        <end position="346"/>
    </location>
</feature>
<evidence type="ECO:0000313" key="3">
    <source>
        <dbReference type="EMBL" id="EDW72051.1"/>
    </source>
</evidence>
<feature type="region of interest" description="Disordered" evidence="1">
    <location>
        <begin position="184"/>
        <end position="203"/>
    </location>
</feature>